<name>A0AA39PZ23_9AGAR</name>
<keyword evidence="2" id="KW-1185">Reference proteome</keyword>
<comment type="caution">
    <text evidence="1">The sequence shown here is derived from an EMBL/GenBank/DDBJ whole genome shotgun (WGS) entry which is preliminary data.</text>
</comment>
<evidence type="ECO:0000313" key="2">
    <source>
        <dbReference type="Proteomes" id="UP001175228"/>
    </source>
</evidence>
<gene>
    <name evidence="1" type="ORF">EDD18DRAFT_1357936</name>
</gene>
<protein>
    <submittedName>
        <fullName evidence="1">Uncharacterized protein</fullName>
    </submittedName>
</protein>
<dbReference type="Proteomes" id="UP001175228">
    <property type="component" value="Unassembled WGS sequence"/>
</dbReference>
<dbReference type="EMBL" id="JAUEPU010000030">
    <property type="protein sequence ID" value="KAK0492274.1"/>
    <property type="molecule type" value="Genomic_DNA"/>
</dbReference>
<dbReference type="AlphaFoldDB" id="A0AA39PZ23"/>
<dbReference type="Gene3D" id="2.60.120.260">
    <property type="entry name" value="Galactose-binding domain-like"/>
    <property type="match status" value="2"/>
</dbReference>
<organism evidence="1 2">
    <name type="scientific">Armillaria luteobubalina</name>
    <dbReference type="NCBI Taxonomy" id="153913"/>
    <lineage>
        <taxon>Eukaryota</taxon>
        <taxon>Fungi</taxon>
        <taxon>Dikarya</taxon>
        <taxon>Basidiomycota</taxon>
        <taxon>Agaricomycotina</taxon>
        <taxon>Agaricomycetes</taxon>
        <taxon>Agaricomycetidae</taxon>
        <taxon>Agaricales</taxon>
        <taxon>Marasmiineae</taxon>
        <taxon>Physalacriaceae</taxon>
        <taxon>Armillaria</taxon>
    </lineage>
</organism>
<sequence length="238" mass="25662">MEGRLYRGFACPPTYRSTPSSFTVGLEPDGHNGFAISVCYEIGPAGLMATVLADYSDNTTETLVTDDTCKAMNAVSPGGWTNPSYNDSGWTPAVPRRIHREHILEVVYSAPCHERVRYPPERPSPSMGNLLWRTRTLYVNGKNLSNGSGWTKLQAYSILNLNPNMNVIAVDGANPASNDVIYLAANMLVACNDDTPAVHSTDGFWKTMNGVVSSSPFDGLWVIIAPDSTGNGAEMPGG</sequence>
<evidence type="ECO:0000313" key="1">
    <source>
        <dbReference type="EMBL" id="KAK0492274.1"/>
    </source>
</evidence>
<reference evidence="1" key="1">
    <citation type="submission" date="2023-06" db="EMBL/GenBank/DDBJ databases">
        <authorList>
            <consortium name="Lawrence Berkeley National Laboratory"/>
            <person name="Ahrendt S."/>
            <person name="Sahu N."/>
            <person name="Indic B."/>
            <person name="Wong-Bajracharya J."/>
            <person name="Merenyi Z."/>
            <person name="Ke H.-M."/>
            <person name="Monk M."/>
            <person name="Kocsube S."/>
            <person name="Drula E."/>
            <person name="Lipzen A."/>
            <person name="Balint B."/>
            <person name="Henrissat B."/>
            <person name="Andreopoulos B."/>
            <person name="Martin F.M."/>
            <person name="Harder C.B."/>
            <person name="Rigling D."/>
            <person name="Ford K.L."/>
            <person name="Foster G.D."/>
            <person name="Pangilinan J."/>
            <person name="Papanicolaou A."/>
            <person name="Barry K."/>
            <person name="LaButti K."/>
            <person name="Viragh M."/>
            <person name="Koriabine M."/>
            <person name="Yan M."/>
            <person name="Riley R."/>
            <person name="Champramary S."/>
            <person name="Plett K.L."/>
            <person name="Tsai I.J."/>
            <person name="Slot J."/>
            <person name="Sipos G."/>
            <person name="Plett J."/>
            <person name="Nagy L.G."/>
            <person name="Grigoriev I.V."/>
        </authorList>
    </citation>
    <scope>NUCLEOTIDE SEQUENCE</scope>
    <source>
        <strain evidence="1">HWK02</strain>
    </source>
</reference>
<accession>A0AA39PZ23</accession>
<proteinExistence type="predicted"/>